<feature type="transmembrane region" description="Helical" evidence="1">
    <location>
        <begin position="79"/>
        <end position="97"/>
    </location>
</feature>
<evidence type="ECO:0000256" key="1">
    <source>
        <dbReference type="SAM" id="Phobius"/>
    </source>
</evidence>
<reference evidence="3 4" key="2">
    <citation type="journal article" date="2012" name="BMC Genomics">
        <title>The genome of Pelobacter carbinolicus reveals surprising metabolic capabilities and physiological features.</title>
        <authorList>
            <person name="Aklujkar M."/>
            <person name="Haveman S.A."/>
            <person name="Didonato R.Jr."/>
            <person name="Chertkov O."/>
            <person name="Han C.S."/>
            <person name="Land M.L."/>
            <person name="Brown P."/>
            <person name="Lovley D.R."/>
        </authorList>
    </citation>
    <scope>NUCLEOTIDE SEQUENCE [LARGE SCALE GENOMIC DNA]</scope>
    <source>
        <strain evidence="4">DSM 2380 / NBRC 103641 / GraBd1</strain>
    </source>
</reference>
<keyword evidence="1" id="KW-1133">Transmembrane helix</keyword>
<dbReference type="STRING" id="338963.Pcar_1468"/>
<dbReference type="RefSeq" id="WP_011341197.1">
    <property type="nucleotide sequence ID" value="NC_007498.2"/>
</dbReference>
<feature type="domain" description="HPP transmembrane region" evidence="2">
    <location>
        <begin position="171"/>
        <end position="306"/>
    </location>
</feature>
<dbReference type="KEGG" id="pca:Pcar_1468"/>
<keyword evidence="1" id="KW-0812">Transmembrane</keyword>
<dbReference type="EMBL" id="CP000142">
    <property type="protein sequence ID" value="ABA88714.1"/>
    <property type="molecule type" value="Genomic_DNA"/>
</dbReference>
<evidence type="ECO:0000259" key="2">
    <source>
        <dbReference type="Pfam" id="PF04982"/>
    </source>
</evidence>
<dbReference type="Proteomes" id="UP000002534">
    <property type="component" value="Chromosome"/>
</dbReference>
<keyword evidence="4" id="KW-1185">Reference proteome</keyword>
<protein>
    <recommendedName>
        <fullName evidence="2">HPP transmembrane region domain-containing protein</fullName>
    </recommendedName>
</protein>
<accession>Q3A4J3</accession>
<sequence>MPLKVWTRIVTMALIMVLFALVDISAEKEILFPEIAALALGFWIMEKPPWRGSLLAVWMSPTLAALTGVLLLRYVPLPTIFLIGMAFILVVLQLKLLRSEVFPSISAAILAIITHATSWLYPVSVGILMAIIVLGKTCLDKFGEKGRLTEPSEMFELAQKETGLVSGLAYWGKVFAGVLIISALALQSNFMFMIAPPLIVGFVELSRPDQPLRSTPAKAVLLLFLAASTGVLWFYLVTGVFHGPLWLFSGLALGTVFCLFYVMNASFPPVAAIALLPVLVPEIYFWKYPLHVLLGSSLFIFMGIYFFREVAQEPDLMAEN</sequence>
<feature type="transmembrane region" description="Helical" evidence="1">
    <location>
        <begin position="245"/>
        <end position="263"/>
    </location>
</feature>
<gene>
    <name evidence="3" type="ordered locus">Pcar_1468</name>
</gene>
<dbReference type="Pfam" id="PF04982">
    <property type="entry name" value="TM_HPP"/>
    <property type="match status" value="1"/>
</dbReference>
<organism evidence="3 4">
    <name type="scientific">Syntrophotalea carbinolica (strain DSM 2380 / NBRC 103641 / GraBd1)</name>
    <name type="common">Pelobacter carbinolicus</name>
    <dbReference type="NCBI Taxonomy" id="338963"/>
    <lineage>
        <taxon>Bacteria</taxon>
        <taxon>Pseudomonadati</taxon>
        <taxon>Thermodesulfobacteriota</taxon>
        <taxon>Desulfuromonadia</taxon>
        <taxon>Desulfuromonadales</taxon>
        <taxon>Syntrophotaleaceae</taxon>
        <taxon>Syntrophotalea</taxon>
    </lineage>
</organism>
<feature type="transmembrane region" description="Helical" evidence="1">
    <location>
        <begin position="174"/>
        <end position="199"/>
    </location>
</feature>
<dbReference type="HOGENOM" id="CLU_071494_0_0_7"/>
<dbReference type="InterPro" id="IPR058581">
    <property type="entry name" value="TM_HPP"/>
</dbReference>
<evidence type="ECO:0000313" key="4">
    <source>
        <dbReference type="Proteomes" id="UP000002534"/>
    </source>
</evidence>
<evidence type="ECO:0000313" key="3">
    <source>
        <dbReference type="EMBL" id="ABA88714.1"/>
    </source>
</evidence>
<feature type="transmembrane region" description="Helical" evidence="1">
    <location>
        <begin position="283"/>
        <end position="307"/>
    </location>
</feature>
<feature type="transmembrane region" description="Helical" evidence="1">
    <location>
        <begin position="219"/>
        <end position="238"/>
    </location>
</feature>
<dbReference type="eggNOG" id="ENOG502Z95J">
    <property type="taxonomic scope" value="Bacteria"/>
</dbReference>
<keyword evidence="1" id="KW-0472">Membrane</keyword>
<dbReference type="AlphaFoldDB" id="Q3A4J3"/>
<feature type="transmembrane region" description="Helical" evidence="1">
    <location>
        <begin position="109"/>
        <end position="135"/>
    </location>
</feature>
<dbReference type="OrthoDB" id="3193075at2"/>
<reference evidence="4" key="1">
    <citation type="submission" date="2005-10" db="EMBL/GenBank/DDBJ databases">
        <title>Complete sequence of Pelobacter carbinolicus DSM 2380.</title>
        <authorList>
            <person name="Copeland A."/>
            <person name="Lucas S."/>
            <person name="Lapidus A."/>
            <person name="Barry K."/>
            <person name="Detter J.C."/>
            <person name="Glavina T."/>
            <person name="Hammon N."/>
            <person name="Israni S."/>
            <person name="Pitluck S."/>
            <person name="Chertkov O."/>
            <person name="Schmutz J."/>
            <person name="Larimer F."/>
            <person name="Land M."/>
            <person name="Kyrpides N."/>
            <person name="Ivanova N."/>
            <person name="Richardson P."/>
        </authorList>
    </citation>
    <scope>NUCLEOTIDE SEQUENCE [LARGE SCALE GENOMIC DNA]</scope>
    <source>
        <strain evidence="4">DSM 2380 / NBRC 103641 / GraBd1</strain>
    </source>
</reference>
<proteinExistence type="predicted"/>
<name>Q3A4J3_SYNC1</name>